<dbReference type="AlphaFoldDB" id="A0AA47MDV6"/>
<evidence type="ECO:0000313" key="12">
    <source>
        <dbReference type="EMBL" id="KAK0138478.1"/>
    </source>
</evidence>
<dbReference type="InterPro" id="IPR011993">
    <property type="entry name" value="PH-like_dom_sf"/>
</dbReference>
<dbReference type="InterPro" id="IPR051632">
    <property type="entry name" value="Rho_GEF"/>
</dbReference>
<keyword evidence="3" id="KW-0597">Phosphoprotein</keyword>
<evidence type="ECO:0000256" key="6">
    <source>
        <dbReference type="ARBA" id="ARBA00022771"/>
    </source>
</evidence>
<organism evidence="12 13">
    <name type="scientific">Merluccius polli</name>
    <name type="common">Benguela hake</name>
    <name type="synonym">Merluccius cadenati</name>
    <dbReference type="NCBI Taxonomy" id="89951"/>
    <lineage>
        <taxon>Eukaryota</taxon>
        <taxon>Metazoa</taxon>
        <taxon>Chordata</taxon>
        <taxon>Craniata</taxon>
        <taxon>Vertebrata</taxon>
        <taxon>Euteleostomi</taxon>
        <taxon>Actinopterygii</taxon>
        <taxon>Neopterygii</taxon>
        <taxon>Teleostei</taxon>
        <taxon>Neoteleostei</taxon>
        <taxon>Acanthomorphata</taxon>
        <taxon>Zeiogadaria</taxon>
        <taxon>Gadariae</taxon>
        <taxon>Gadiformes</taxon>
        <taxon>Gadoidei</taxon>
        <taxon>Merlucciidae</taxon>
        <taxon>Merluccius</taxon>
    </lineage>
</organism>
<keyword evidence="6" id="KW-0863">Zinc-finger</keyword>
<dbReference type="SUPFAM" id="SSF50729">
    <property type="entry name" value="PH domain-like"/>
    <property type="match status" value="1"/>
</dbReference>
<dbReference type="InterPro" id="IPR000219">
    <property type="entry name" value="DH_dom"/>
</dbReference>
<feature type="region of interest" description="Disordered" evidence="9">
    <location>
        <begin position="857"/>
        <end position="979"/>
    </location>
</feature>
<feature type="region of interest" description="Disordered" evidence="9">
    <location>
        <begin position="553"/>
        <end position="612"/>
    </location>
</feature>
<dbReference type="GO" id="GO:0005085">
    <property type="term" value="F:guanyl-nucleotide exchange factor activity"/>
    <property type="evidence" value="ECO:0007669"/>
    <property type="project" value="UniProtKB-KW"/>
</dbReference>
<dbReference type="PROSITE" id="PS50010">
    <property type="entry name" value="DH_2"/>
    <property type="match status" value="1"/>
</dbReference>
<dbReference type="GO" id="GO:0005737">
    <property type="term" value="C:cytoplasm"/>
    <property type="evidence" value="ECO:0007669"/>
    <property type="project" value="UniProtKB-SubCell"/>
</dbReference>
<reference evidence="12" key="1">
    <citation type="journal article" date="2023" name="Front. Mar. Sci.">
        <title>A new Merluccius polli reference genome to investigate the effects of global change in West African waters.</title>
        <authorList>
            <person name="Mateo J.L."/>
            <person name="Blanco-Fernandez C."/>
            <person name="Garcia-Vazquez E."/>
            <person name="Machado-Schiaffino G."/>
        </authorList>
    </citation>
    <scope>NUCLEOTIDE SEQUENCE</scope>
    <source>
        <strain evidence="12">C29</strain>
        <tissue evidence="12">Fin</tissue>
    </source>
</reference>
<evidence type="ECO:0000256" key="8">
    <source>
        <dbReference type="ARBA" id="ARBA00023054"/>
    </source>
</evidence>
<gene>
    <name evidence="12" type="primary">Arhgef18</name>
    <name evidence="12" type="ORF">N1851_024998</name>
</gene>
<dbReference type="Proteomes" id="UP001174136">
    <property type="component" value="Unassembled WGS sequence"/>
</dbReference>
<dbReference type="Gene3D" id="1.20.900.10">
    <property type="entry name" value="Dbl homology (DH) domain"/>
    <property type="match status" value="1"/>
</dbReference>
<feature type="region of interest" description="Disordered" evidence="9">
    <location>
        <begin position="777"/>
        <end position="834"/>
    </location>
</feature>
<keyword evidence="2" id="KW-0963">Cytoplasm</keyword>
<keyword evidence="7" id="KW-0862">Zinc</keyword>
<dbReference type="SMART" id="SM00325">
    <property type="entry name" value="RhoGEF"/>
    <property type="match status" value="1"/>
</dbReference>
<dbReference type="Pfam" id="PF00621">
    <property type="entry name" value="RhoGEF"/>
    <property type="match status" value="1"/>
</dbReference>
<evidence type="ECO:0000256" key="5">
    <source>
        <dbReference type="ARBA" id="ARBA00022723"/>
    </source>
</evidence>
<feature type="compositionally biased region" description="Polar residues" evidence="9">
    <location>
        <begin position="857"/>
        <end position="870"/>
    </location>
</feature>
<feature type="compositionally biased region" description="Basic residues" evidence="9">
    <location>
        <begin position="885"/>
        <end position="894"/>
    </location>
</feature>
<keyword evidence="5" id="KW-0479">Metal-binding</keyword>
<dbReference type="SUPFAM" id="SSF48065">
    <property type="entry name" value="DBL homology domain (DH-domain)"/>
    <property type="match status" value="1"/>
</dbReference>
<dbReference type="GO" id="GO:0008270">
    <property type="term" value="F:zinc ion binding"/>
    <property type="evidence" value="ECO:0007669"/>
    <property type="project" value="UniProtKB-KW"/>
</dbReference>
<dbReference type="InterPro" id="IPR001849">
    <property type="entry name" value="PH_domain"/>
</dbReference>
<dbReference type="EMBL" id="JAOPHQ010004612">
    <property type="protein sequence ID" value="KAK0138478.1"/>
    <property type="molecule type" value="Genomic_DNA"/>
</dbReference>
<evidence type="ECO:0000256" key="1">
    <source>
        <dbReference type="ARBA" id="ARBA00004496"/>
    </source>
</evidence>
<dbReference type="GO" id="GO:0005886">
    <property type="term" value="C:plasma membrane"/>
    <property type="evidence" value="ECO:0007669"/>
    <property type="project" value="TreeGrafter"/>
</dbReference>
<evidence type="ECO:0000259" key="10">
    <source>
        <dbReference type="PROSITE" id="PS50003"/>
    </source>
</evidence>
<feature type="compositionally biased region" description="Basic and acidic residues" evidence="9">
    <location>
        <begin position="673"/>
        <end position="710"/>
    </location>
</feature>
<dbReference type="Pfam" id="PF17838">
    <property type="entry name" value="PH_16"/>
    <property type="match status" value="1"/>
</dbReference>
<evidence type="ECO:0000259" key="11">
    <source>
        <dbReference type="PROSITE" id="PS50010"/>
    </source>
</evidence>
<feature type="compositionally biased region" description="Basic and acidic residues" evidence="9">
    <location>
        <begin position="793"/>
        <end position="805"/>
    </location>
</feature>
<dbReference type="CDD" id="cd00160">
    <property type="entry name" value="RhoGEF"/>
    <property type="match status" value="1"/>
</dbReference>
<feature type="domain" description="DH" evidence="11">
    <location>
        <begin position="82"/>
        <end position="279"/>
    </location>
</feature>
<evidence type="ECO:0000256" key="7">
    <source>
        <dbReference type="ARBA" id="ARBA00022833"/>
    </source>
</evidence>
<dbReference type="GO" id="GO:0035023">
    <property type="term" value="P:regulation of Rho protein signal transduction"/>
    <property type="evidence" value="ECO:0007669"/>
    <property type="project" value="TreeGrafter"/>
</dbReference>
<feature type="compositionally biased region" description="Polar residues" evidence="9">
    <location>
        <begin position="937"/>
        <end position="956"/>
    </location>
</feature>
<feature type="region of interest" description="Disordered" evidence="9">
    <location>
        <begin position="649"/>
        <end position="710"/>
    </location>
</feature>
<evidence type="ECO:0000256" key="4">
    <source>
        <dbReference type="ARBA" id="ARBA00022658"/>
    </source>
</evidence>
<feature type="compositionally biased region" description="Basic residues" evidence="9">
    <location>
        <begin position="970"/>
        <end position="979"/>
    </location>
</feature>
<proteinExistence type="predicted"/>
<comment type="caution">
    <text evidence="12">The sequence shown here is derived from an EMBL/GenBank/DDBJ whole genome shotgun (WGS) entry which is preliminary data.</text>
</comment>
<accession>A0AA47MDV6</accession>
<protein>
    <submittedName>
        <fullName evidence="12">Rho guanine nucleotide exchange factor 18</fullName>
    </submittedName>
</protein>
<keyword evidence="13" id="KW-1185">Reference proteome</keyword>
<evidence type="ECO:0000313" key="13">
    <source>
        <dbReference type="Proteomes" id="UP001174136"/>
    </source>
</evidence>
<dbReference type="FunFam" id="1.20.900.10:FF:000004">
    <property type="entry name" value="Rho guanine nucleotide exchange factor 2"/>
    <property type="match status" value="1"/>
</dbReference>
<dbReference type="Gene3D" id="2.30.29.30">
    <property type="entry name" value="Pleckstrin-homology domain (PH domain)/Phosphotyrosine-binding domain (PTB)"/>
    <property type="match status" value="1"/>
</dbReference>
<evidence type="ECO:0000256" key="2">
    <source>
        <dbReference type="ARBA" id="ARBA00022490"/>
    </source>
</evidence>
<feature type="compositionally biased region" description="Pro residues" evidence="9">
    <location>
        <begin position="957"/>
        <end position="966"/>
    </location>
</feature>
<name>A0AA47MDV6_MERPO</name>
<dbReference type="PANTHER" id="PTHR13944:SF23">
    <property type="entry name" value="RHO GUANINE NUCLEOTIDE EXCHANGE FACTOR 18"/>
    <property type="match status" value="1"/>
</dbReference>
<evidence type="ECO:0000256" key="9">
    <source>
        <dbReference type="SAM" id="MobiDB-lite"/>
    </source>
</evidence>
<dbReference type="SMART" id="SM00233">
    <property type="entry name" value="PH"/>
    <property type="match status" value="1"/>
</dbReference>
<dbReference type="InterPro" id="IPR041020">
    <property type="entry name" value="PH_16"/>
</dbReference>
<keyword evidence="4" id="KW-0344">Guanine-nucleotide releasing factor</keyword>
<keyword evidence="8" id="KW-0175">Coiled coil</keyword>
<feature type="compositionally biased region" description="Low complexity" evidence="9">
    <location>
        <begin position="650"/>
        <end position="665"/>
    </location>
</feature>
<dbReference type="PROSITE" id="PS50003">
    <property type="entry name" value="PH_DOMAIN"/>
    <property type="match status" value="1"/>
</dbReference>
<comment type="subcellular location">
    <subcellularLocation>
        <location evidence="1">Cytoplasm</location>
    </subcellularLocation>
</comment>
<feature type="domain" description="PH" evidence="10">
    <location>
        <begin position="321"/>
        <end position="424"/>
    </location>
</feature>
<dbReference type="PANTHER" id="PTHR13944">
    <property type="entry name" value="AGAP007712-PA"/>
    <property type="match status" value="1"/>
</dbReference>
<dbReference type="InterPro" id="IPR035899">
    <property type="entry name" value="DBL_dom_sf"/>
</dbReference>
<evidence type="ECO:0000256" key="3">
    <source>
        <dbReference type="ARBA" id="ARBA00022553"/>
    </source>
</evidence>
<sequence>MASILANRPSRGLMDELDSLRSRILSEDSLASSTTELNNIEESKYASLQGVLEADAQDLEGESWSLVVDQDYLKPMSKEAIKRQDVIYELMQTEMHHVRTLKVLLKVYMGEVKECLQMDEARLKRLFPRLDGLLDVHLHFLSSLKLRRQQSLEEGSHSNYQIRQLADILITQFSGELGENMKDFYGSFCGLHGDAVSFYKELVQNNKKFQNHMRKVGQLSIVRRLGIQECFLLVAQRITKYPVLVERILHNTEAKTEEHSSLEQALALIRNSIFQVDTAVSKYEKLTRLRDIAQRLEPKSQGRLKEGHQFSREDLQDASRTLLHDAAVTLKTSSSRHKDIHAVLLTDVLLLLQEKDQKFVFSTVDNKPPVISLQRLIVREVAHDDKAMFLLCDSFNGKPEMYEIRTGSNAERNTWMALIRQAVESCPEGQVMVKGQEEEQEARAAKLMRFQEHLARRDKLIEQNLNEKLQIFAFFFEELTGVEVLAHNRPLWHCSSNARDLQQGETLLRGAINDVEILQNLLLGRMRETSQPADDSQGQDPLLRRAQTFGGFDTKPLISPMEGESDPATQPLLSSGVEGDESQARGEDEPLEIGHLPSSPDPEQQDPEPYPKSQELSFFDRVLMLSQRLYSLQAIIVQQDSRADLQQLQRPTVASAASPVSSVRRNSSDLLLEQEKQRNLEKQRVEQADFQREQAQHRQERQRWEKERERERVHGEQLAAQLAEREEACRQLEELLNAKQDELEVQRSDYQGDLVRLRDSTQKVQRDGMLLKQQLEKLKKQTDQQAQVSQSFRMDKRRVSPERHANPTATTNNHHHNRSSGGSDGEVPPAVPLRKESMSPLQPMKAEVPVQLVSTTNQTHKAASVQQQIPTKLATHSKAKEQGRSSKRPHRSSHQRAASIDMSLVVPIKMTGKEGGSLRAKKSASPQRIHSDHYTQRLASNVKPSQSFSAHSQSHNAPPPEPPPFPKDVLKKKEHVILL</sequence>